<keyword evidence="2 5" id="KW-0349">Heme</keyword>
<evidence type="ECO:0000256" key="5">
    <source>
        <dbReference type="PIRSR" id="PIRSR601486-1"/>
    </source>
</evidence>
<evidence type="ECO:0000256" key="1">
    <source>
        <dbReference type="ARBA" id="ARBA00022448"/>
    </source>
</evidence>
<organism evidence="7 8">
    <name type="scientific">Persicimonas caeni</name>
    <dbReference type="NCBI Taxonomy" id="2292766"/>
    <lineage>
        <taxon>Bacteria</taxon>
        <taxon>Deltaproteobacteria</taxon>
        <taxon>Bradymonadales</taxon>
        <taxon>Bradymonadaceae</taxon>
        <taxon>Persicimonas</taxon>
    </lineage>
</organism>
<accession>A0A4Y6PRQ0</accession>
<keyword evidence="8" id="KW-1185">Reference proteome</keyword>
<dbReference type="Gene3D" id="1.10.490.10">
    <property type="entry name" value="Globins"/>
    <property type="match status" value="1"/>
</dbReference>
<gene>
    <name evidence="7" type="ORF">FIV42_08615</name>
</gene>
<dbReference type="SUPFAM" id="SSF46458">
    <property type="entry name" value="Globin-like"/>
    <property type="match status" value="1"/>
</dbReference>
<name>A0A4Y6PRQ0_PERCE</name>
<dbReference type="OrthoDB" id="9798157at2"/>
<dbReference type="EMBL" id="CP041186">
    <property type="protein sequence ID" value="QDG50789.1"/>
    <property type="molecule type" value="Genomic_DNA"/>
</dbReference>
<proteinExistence type="predicted"/>
<keyword evidence="4 5" id="KW-0408">Iron</keyword>
<evidence type="ECO:0000313" key="7">
    <source>
        <dbReference type="EMBL" id="QDG50789.1"/>
    </source>
</evidence>
<dbReference type="InterPro" id="IPR012292">
    <property type="entry name" value="Globin/Proto"/>
</dbReference>
<dbReference type="GO" id="GO:0020037">
    <property type="term" value="F:heme binding"/>
    <property type="evidence" value="ECO:0007669"/>
    <property type="project" value="InterPro"/>
</dbReference>
<feature type="compositionally biased region" description="Basic residues" evidence="6">
    <location>
        <begin position="44"/>
        <end position="53"/>
    </location>
</feature>
<keyword evidence="3 5" id="KW-0479">Metal-binding</keyword>
<dbReference type="AlphaFoldDB" id="A0A4Y6PRQ0"/>
<protein>
    <recommendedName>
        <fullName evidence="9">Group 1 truncated hemoglobin</fullName>
    </recommendedName>
</protein>
<dbReference type="InterPro" id="IPR009050">
    <property type="entry name" value="Globin-like_sf"/>
</dbReference>
<evidence type="ECO:0000313" key="8">
    <source>
        <dbReference type="Proteomes" id="UP000315995"/>
    </source>
</evidence>
<dbReference type="GO" id="GO:0019825">
    <property type="term" value="F:oxygen binding"/>
    <property type="evidence" value="ECO:0007669"/>
    <property type="project" value="InterPro"/>
</dbReference>
<evidence type="ECO:0000256" key="4">
    <source>
        <dbReference type="ARBA" id="ARBA00023004"/>
    </source>
</evidence>
<feature type="binding site" description="distal binding residue" evidence="5">
    <location>
        <position position="146"/>
    </location>
    <ligand>
        <name>heme</name>
        <dbReference type="ChEBI" id="CHEBI:30413"/>
    </ligand>
    <ligandPart>
        <name>Fe</name>
        <dbReference type="ChEBI" id="CHEBI:18248"/>
    </ligandPart>
</feature>
<evidence type="ECO:0000256" key="2">
    <source>
        <dbReference type="ARBA" id="ARBA00022617"/>
    </source>
</evidence>
<evidence type="ECO:0008006" key="9">
    <source>
        <dbReference type="Google" id="ProtNLM"/>
    </source>
</evidence>
<reference evidence="7 8" key="1">
    <citation type="submission" date="2019-06" db="EMBL/GenBank/DDBJ databases">
        <title>Persicimonas caeni gen. nov., sp. nov., a predatory bacterium isolated from solar saltern.</title>
        <authorList>
            <person name="Wang S."/>
        </authorList>
    </citation>
    <scope>NUCLEOTIDE SEQUENCE [LARGE SCALE GENOMIC DNA]</scope>
    <source>
        <strain evidence="7 8">YN101</strain>
    </source>
</reference>
<keyword evidence="1" id="KW-0813">Transport</keyword>
<sequence>MPPGCLRTPGPRAERRGPIWSIYSKWSILDRSPLRHFREADHKAPRRSARGGRWRPAGGIATNQPSDQISTMTDQNWSLSEEVGGLDRLDEMMRDFYRRLFDDVMIGFFFVDTDLDEIARLQGEYTRARLGNEDVEYTGKPIRRGHQDHPILVGHFDRRHQILKDVLQDYEVPQHVFDAWIDLDLKLRDLVVRTGGEARDEMLGGGKGD</sequence>
<feature type="region of interest" description="Disordered" evidence="6">
    <location>
        <begin position="40"/>
        <end position="66"/>
    </location>
</feature>
<evidence type="ECO:0000256" key="6">
    <source>
        <dbReference type="SAM" id="MobiDB-lite"/>
    </source>
</evidence>
<accession>A0A5B8Y282</accession>
<dbReference type="CDD" id="cd00454">
    <property type="entry name" value="TrHb1_N"/>
    <property type="match status" value="1"/>
</dbReference>
<dbReference type="GO" id="GO:0046872">
    <property type="term" value="F:metal ion binding"/>
    <property type="evidence" value="ECO:0007669"/>
    <property type="project" value="UniProtKB-KW"/>
</dbReference>
<evidence type="ECO:0000256" key="3">
    <source>
        <dbReference type="ARBA" id="ARBA00022723"/>
    </source>
</evidence>
<dbReference type="InterPro" id="IPR001486">
    <property type="entry name" value="Hemoglobin_trunc"/>
</dbReference>
<dbReference type="Pfam" id="PF01152">
    <property type="entry name" value="Bac_globin"/>
    <property type="match status" value="1"/>
</dbReference>
<dbReference type="Proteomes" id="UP000315995">
    <property type="component" value="Chromosome"/>
</dbReference>